<dbReference type="SUPFAM" id="SSF56973">
    <property type="entry name" value="Aerolisin/ETX pore-forming domain"/>
    <property type="match status" value="1"/>
</dbReference>
<feature type="chain" id="PRO_5033030382" description="Lipoprotein" evidence="1">
    <location>
        <begin position="37"/>
        <end position="203"/>
    </location>
</feature>
<feature type="signal peptide" evidence="1">
    <location>
        <begin position="1"/>
        <end position="36"/>
    </location>
</feature>
<evidence type="ECO:0008006" key="4">
    <source>
        <dbReference type="Google" id="ProtNLM"/>
    </source>
</evidence>
<dbReference type="EMBL" id="JABBJJ010000079">
    <property type="protein sequence ID" value="NMO16822.1"/>
    <property type="molecule type" value="Genomic_DNA"/>
</dbReference>
<dbReference type="RefSeq" id="WP_169346110.1">
    <property type="nucleotide sequence ID" value="NZ_JABBJJ010000079.1"/>
</dbReference>
<comment type="caution">
    <text evidence="2">The sequence shown here is derived from an EMBL/GenBank/DDBJ whole genome shotgun (WGS) entry which is preliminary data.</text>
</comment>
<evidence type="ECO:0000256" key="1">
    <source>
        <dbReference type="SAM" id="SignalP"/>
    </source>
</evidence>
<evidence type="ECO:0000313" key="3">
    <source>
        <dbReference type="Proteomes" id="UP000518300"/>
    </source>
</evidence>
<keyword evidence="3" id="KW-1185">Reference proteome</keyword>
<reference evidence="2 3" key="1">
    <citation type="submission" date="2020-04" db="EMBL/GenBank/DDBJ databases">
        <title>Draft genome of Pyxidicoccus fallax type strain.</title>
        <authorList>
            <person name="Whitworth D.E."/>
        </authorList>
    </citation>
    <scope>NUCLEOTIDE SEQUENCE [LARGE SCALE GENOMIC DNA]</scope>
    <source>
        <strain evidence="2 3">DSM 14698</strain>
    </source>
</reference>
<gene>
    <name evidence="2" type="ORF">HG543_18435</name>
</gene>
<organism evidence="2 3">
    <name type="scientific">Pyxidicoccus fallax</name>
    <dbReference type="NCBI Taxonomy" id="394095"/>
    <lineage>
        <taxon>Bacteria</taxon>
        <taxon>Pseudomonadati</taxon>
        <taxon>Myxococcota</taxon>
        <taxon>Myxococcia</taxon>
        <taxon>Myxococcales</taxon>
        <taxon>Cystobacterineae</taxon>
        <taxon>Myxococcaceae</taxon>
        <taxon>Pyxidicoccus</taxon>
    </lineage>
</organism>
<keyword evidence="1" id="KW-0732">Signal</keyword>
<dbReference type="Proteomes" id="UP000518300">
    <property type="component" value="Unassembled WGS sequence"/>
</dbReference>
<evidence type="ECO:0000313" key="2">
    <source>
        <dbReference type="EMBL" id="NMO16822.1"/>
    </source>
</evidence>
<accession>A0A848LEX7</accession>
<proteinExistence type="predicted"/>
<sequence>MELKTSSIVHFSARILRKVTKAFVAGLLLVATEAAANCWNYPLDNWVLVRWSGDWTFYERYEFFLVSSTPTFNVSDSRIAVNDLGTPISVTFTAQRSETFSVSVTAGMSAKLGEFLTANVSSTIVMSQTTQVGVSTTATVPPYSRVRGDYGVTAFDVTYDVRTLKKTRLRQDFGSSTFCSDAGIQRQTINAPTYVEGWRVGPG</sequence>
<dbReference type="AlphaFoldDB" id="A0A848LEX7"/>
<protein>
    <recommendedName>
        <fullName evidence="4">Lipoprotein</fullName>
    </recommendedName>
</protein>
<name>A0A848LEX7_9BACT</name>